<dbReference type="CDD" id="cd11304">
    <property type="entry name" value="Cadherin_repeat"/>
    <property type="match status" value="2"/>
</dbReference>
<comment type="caution">
    <text evidence="5">The sequence shown here is derived from an EMBL/GenBank/DDBJ whole genome shotgun (WGS) entry which is preliminary data.</text>
</comment>
<keyword evidence="1" id="KW-0812">Transmembrane</keyword>
<organism evidence="5 6">
    <name type="scientific">Marichromatium gracile</name>
    <name type="common">Chromatium gracile</name>
    <dbReference type="NCBI Taxonomy" id="1048"/>
    <lineage>
        <taxon>Bacteria</taxon>
        <taxon>Pseudomonadati</taxon>
        <taxon>Pseudomonadota</taxon>
        <taxon>Gammaproteobacteria</taxon>
        <taxon>Chromatiales</taxon>
        <taxon>Chromatiaceae</taxon>
        <taxon>Marichromatium</taxon>
    </lineage>
</organism>
<dbReference type="GO" id="GO:0005886">
    <property type="term" value="C:plasma membrane"/>
    <property type="evidence" value="ECO:0007669"/>
    <property type="project" value="UniProtKB-SubCell"/>
</dbReference>
<evidence type="ECO:0000313" key="5">
    <source>
        <dbReference type="EMBL" id="TCW32057.1"/>
    </source>
</evidence>
<dbReference type="Gene3D" id="2.60.40.60">
    <property type="entry name" value="Cadherins"/>
    <property type="match status" value="2"/>
</dbReference>
<dbReference type="SMART" id="SM00112">
    <property type="entry name" value="CA"/>
    <property type="match status" value="2"/>
</dbReference>
<dbReference type="InterPro" id="IPR025592">
    <property type="entry name" value="DUF4347"/>
</dbReference>
<keyword evidence="2" id="KW-1133">Transmembrane helix</keyword>
<feature type="compositionally biased region" description="Low complexity" evidence="3">
    <location>
        <begin position="1548"/>
        <end position="1559"/>
    </location>
</feature>
<reference evidence="5 6" key="1">
    <citation type="submission" date="2019-03" db="EMBL/GenBank/DDBJ databases">
        <title>Genomic Encyclopedia of Type Strains, Phase IV (KMG-IV): sequencing the most valuable type-strain genomes for metagenomic binning, comparative biology and taxonomic classification.</title>
        <authorList>
            <person name="Goeker M."/>
        </authorList>
    </citation>
    <scope>NUCLEOTIDE SEQUENCE [LARGE SCALE GENOMIC DNA]</scope>
    <source>
        <strain evidence="5 6">DSM 203</strain>
    </source>
</reference>
<keyword evidence="2" id="KW-0472">Membrane</keyword>
<dbReference type="EMBL" id="SMDC01000021">
    <property type="protein sequence ID" value="TCW32057.1"/>
    <property type="molecule type" value="Genomic_DNA"/>
</dbReference>
<proteinExistence type="predicted"/>
<feature type="domain" description="Cadherin" evidence="4">
    <location>
        <begin position="339"/>
        <end position="448"/>
    </location>
</feature>
<evidence type="ECO:0000256" key="1">
    <source>
        <dbReference type="ARBA" id="ARBA00022692"/>
    </source>
</evidence>
<dbReference type="Pfam" id="PF14252">
    <property type="entry name" value="DUF4347"/>
    <property type="match status" value="1"/>
</dbReference>
<feature type="non-terminal residue" evidence="5">
    <location>
        <position position="1611"/>
    </location>
</feature>
<evidence type="ECO:0000313" key="6">
    <source>
        <dbReference type="Proteomes" id="UP000295247"/>
    </source>
</evidence>
<dbReference type="Pfam" id="PF00028">
    <property type="entry name" value="Cadherin"/>
    <property type="match status" value="2"/>
</dbReference>
<dbReference type="GO" id="GO:0007156">
    <property type="term" value="P:homophilic cell adhesion via plasma membrane adhesion molecules"/>
    <property type="evidence" value="ECO:0007669"/>
    <property type="project" value="InterPro"/>
</dbReference>
<dbReference type="PANTHER" id="PTHR24026:SF126">
    <property type="entry name" value="PROTOCADHERIN FAT 4"/>
    <property type="match status" value="1"/>
</dbReference>
<name>A0A4R4A418_MARGR</name>
<dbReference type="GO" id="GO:0005509">
    <property type="term" value="F:calcium ion binding"/>
    <property type="evidence" value="ECO:0007669"/>
    <property type="project" value="InterPro"/>
</dbReference>
<evidence type="ECO:0000256" key="2">
    <source>
        <dbReference type="ARBA" id="ARBA00022989"/>
    </source>
</evidence>
<feature type="domain" description="Cadherin" evidence="4">
    <location>
        <begin position="452"/>
        <end position="539"/>
    </location>
</feature>
<gene>
    <name evidence="5" type="ORF">EDC29_1211</name>
</gene>
<evidence type="ECO:0000259" key="4">
    <source>
        <dbReference type="PROSITE" id="PS50268"/>
    </source>
</evidence>
<sequence length="1611" mass="158922">MTDSQQIAVIDTQVPDYQSLQFAAEEAGLEVILLSGNGDGIEELAEALEGRSGIEALHILSHGASGQVYLGDDVLSSDSLDEHLDALGIISSAISEDGDLLLYGCEVGADGAGRAFLGDLSILTGADVAASDDATGADALGGDWDLEVTRGTIDATPWAATGVEGFDGVLAYSGTITFDSAPTSGAYGSGDANENATYTLTGGNYTLVLDGASESTYIYVYGGDGYGNIGANRATETKATLYFQGGETFDISSINLTNYGVHSEIFIITSDKAGDYYKTGAISNGNSQDATLTGFTGISKLYIVAQDGSIENAEIDNLVLANVQSPSNDPVFTVDNDGSVSETATNGTQVLADGDIEANDGDSGGADAGITYSITAGNGNKDGDGNSAFAIDSSTGAVTVNDADDLDFETTPSYTLTIRANDGSGTVDTDLTITVNDVAPSITGGQNFGANESAANSSAVGTVATTGDDDGVTFSIQSGNTGSAFAIDASTGAISVNDTSQLDASVTSSYTLGIRATDGTTPSDVDVTINVTDDVAPAITSNAPAGAPAANAASVDFSVTFDESVSNVSADNFQLTTTGNASGTISGVAGSGTSYTVTVDTIAGDGTLRLDLKGATDIVDDATNVATAYTSGTTHSVDRLAPTVTDANLSISGASGTAGAYKVGDTLTATWDNTASGDNNADIASVSADFSAFGGGTTVAASNSGDTWTATYTITEDGGGSLDTTGRNVSVTATDDAGNATTTADTTNATLDNDSPVVTDANISLSGASGTGGAFVTGDTVTVTWDDTASGDNNADTLAEVTVDFSAFGGGAAVAASESSGTWTASYTVTPGTIEAANRNASVTVTDDAGNTTIIADTSNATLDNQAPTVSAVSATTANGTYGIGETITVQVQFSEAVTVTGTPQLTLETGASDRTVDYSGGSGTTTLSFAYTIQAGDTSADLDYVATTALALNGATINDGAGNPAALTLPSPGAANSLGANKALVIDTVPTITAAGYDADTGVLTVTGSNFVAASGAANDVDLSTLTITGGNAASHTLNTATDIELDSATQFSVTLSGADRTAVDALLDQLGTSSSFGTTYNLAAADDWLTGADPGADISDTTGNAITVAVAPKLTSATYDAATGTLVVTATNIQANGGGADIDASAFTLTGAGGAGYTLTDTTDVERTSATQFTLTLSATDRAGVGPLLNSDGTTSTGGTTYNLAAADDWNTAVSAGDSSDATGNGLTVSNVPIPTLTSATYDASNGTLVVTGSGLLARGGAANDIDASRLTLVGEGGATYTLTDTADVELTSATGFTLTLSATDRAGVGPLLNQDGTSATGGTTYNLAAAEDWAAGAAAAVTDADLTANPVTVANVPAPTITSATYDPASGLLVVTATGLPSAAGAANDIDLSQLTVTGAGGATHTLTTTTDVEIDSATRFSATLGGTDKSAVDALLDQAGTQAADTTVYNLAAAEDWASGAAAAVTIADLTANPITVAAVSSGGGGGGSTPETGDDLFSGDDGSVIDGGGVDTGLNPTTDFTDTTLDGAPVTTGTTTDSRTGESVAVVVSDPSAPGERTDVDPSSPEVDIPVGGVKVSKPESLGLIATSRVSTERSALETLTGGDDA</sequence>
<feature type="region of interest" description="Disordered" evidence="3">
    <location>
        <begin position="1523"/>
        <end position="1579"/>
    </location>
</feature>
<dbReference type="InterPro" id="IPR002126">
    <property type="entry name" value="Cadherin-like_dom"/>
</dbReference>
<dbReference type="SUPFAM" id="SSF49313">
    <property type="entry name" value="Cadherin-like"/>
    <property type="match status" value="2"/>
</dbReference>
<accession>A0A4R4A418</accession>
<dbReference type="PROSITE" id="PS50268">
    <property type="entry name" value="CADHERIN_2"/>
    <property type="match status" value="2"/>
</dbReference>
<protein>
    <submittedName>
        <fullName evidence="5">Cadherin domain-containing protein</fullName>
    </submittedName>
</protein>
<evidence type="ECO:0000256" key="3">
    <source>
        <dbReference type="SAM" id="MobiDB-lite"/>
    </source>
</evidence>
<dbReference type="InterPro" id="IPR015919">
    <property type="entry name" value="Cadherin-like_sf"/>
</dbReference>
<dbReference type="PANTHER" id="PTHR24026">
    <property type="entry name" value="FAT ATYPICAL CADHERIN-RELATED"/>
    <property type="match status" value="1"/>
</dbReference>
<dbReference type="Proteomes" id="UP000295247">
    <property type="component" value="Unassembled WGS sequence"/>
</dbReference>